<evidence type="ECO:0000313" key="2">
    <source>
        <dbReference type="Proteomes" id="UP001190700"/>
    </source>
</evidence>
<accession>A0AAE0C7F3</accession>
<gene>
    <name evidence="1" type="ORF">CYMTET_41309</name>
</gene>
<proteinExistence type="predicted"/>
<keyword evidence="2" id="KW-1185">Reference proteome</keyword>
<dbReference type="Proteomes" id="UP001190700">
    <property type="component" value="Unassembled WGS sequence"/>
</dbReference>
<reference evidence="1 2" key="1">
    <citation type="journal article" date="2015" name="Genome Biol. Evol.">
        <title>Comparative Genomics of a Bacterivorous Green Alga Reveals Evolutionary Causalities and Consequences of Phago-Mixotrophic Mode of Nutrition.</title>
        <authorList>
            <person name="Burns J.A."/>
            <person name="Paasch A."/>
            <person name="Narechania A."/>
            <person name="Kim E."/>
        </authorList>
    </citation>
    <scope>NUCLEOTIDE SEQUENCE [LARGE SCALE GENOMIC DNA]</scope>
    <source>
        <strain evidence="1 2">PLY_AMNH</strain>
    </source>
</reference>
<sequence length="194" mass="21876">MLVKWATRLKSENLTFSSHLQVRMNIPYGGVWVRTRISTFWFEDFRDRGRLTLESSSSDSNRLYLPGTTELKPTVLLCRIAKNARRRTLIPDRTLGLHRVDNLCIVNHAPEPPTNGALSPRGLRELPSEEAYSSCLITIADGPRQRPPFGDAGNNLEHGAEPPRYSRRLLRVAAMAARSRAWGCRHPSACRAES</sequence>
<protein>
    <submittedName>
        <fullName evidence="1">Uncharacterized protein</fullName>
    </submittedName>
</protein>
<name>A0AAE0C7F3_9CHLO</name>
<comment type="caution">
    <text evidence="1">The sequence shown here is derived from an EMBL/GenBank/DDBJ whole genome shotgun (WGS) entry which is preliminary data.</text>
</comment>
<evidence type="ECO:0000313" key="1">
    <source>
        <dbReference type="EMBL" id="KAK3249254.1"/>
    </source>
</evidence>
<organism evidence="1 2">
    <name type="scientific">Cymbomonas tetramitiformis</name>
    <dbReference type="NCBI Taxonomy" id="36881"/>
    <lineage>
        <taxon>Eukaryota</taxon>
        <taxon>Viridiplantae</taxon>
        <taxon>Chlorophyta</taxon>
        <taxon>Pyramimonadophyceae</taxon>
        <taxon>Pyramimonadales</taxon>
        <taxon>Pyramimonadaceae</taxon>
        <taxon>Cymbomonas</taxon>
    </lineage>
</organism>
<dbReference type="EMBL" id="LGRX02027497">
    <property type="protein sequence ID" value="KAK3249254.1"/>
    <property type="molecule type" value="Genomic_DNA"/>
</dbReference>
<dbReference type="AlphaFoldDB" id="A0AAE0C7F3"/>